<dbReference type="EMBL" id="CATOUU010000906">
    <property type="protein sequence ID" value="CAI9958593.1"/>
    <property type="molecule type" value="Genomic_DNA"/>
</dbReference>
<protein>
    <submittedName>
        <fullName evidence="2">Uncharacterized protein</fullName>
    </submittedName>
</protein>
<gene>
    <name evidence="3" type="ORF">HINF_LOCUS22122</name>
    <name evidence="2" type="ORF">HINF_LOCUS46238</name>
</gene>
<dbReference type="Gene3D" id="2.160.20.110">
    <property type="match status" value="1"/>
</dbReference>
<evidence type="ECO:0000313" key="4">
    <source>
        <dbReference type="Proteomes" id="UP001642409"/>
    </source>
</evidence>
<evidence type="ECO:0000313" key="3">
    <source>
        <dbReference type="EMBL" id="CAL6010509.1"/>
    </source>
</evidence>
<name>A0AA86QRY4_9EUKA</name>
<keyword evidence="1" id="KW-0175">Coiled coil</keyword>
<comment type="caution">
    <text evidence="2">The sequence shown here is derived from an EMBL/GenBank/DDBJ whole genome shotgun (WGS) entry which is preliminary data.</text>
</comment>
<dbReference type="Proteomes" id="UP001642409">
    <property type="component" value="Unassembled WGS sequence"/>
</dbReference>
<organism evidence="2">
    <name type="scientific">Hexamita inflata</name>
    <dbReference type="NCBI Taxonomy" id="28002"/>
    <lineage>
        <taxon>Eukaryota</taxon>
        <taxon>Metamonada</taxon>
        <taxon>Diplomonadida</taxon>
        <taxon>Hexamitidae</taxon>
        <taxon>Hexamitinae</taxon>
        <taxon>Hexamita</taxon>
    </lineage>
</organism>
<sequence length="803" mass="84908">MKSITADANLLTNTTVLDRRIFNNVSQLQNTIINFNDSLTKQQQIIEQQQNLINNLTQQINCSSNSGYSMVNGSCVQVSCAISGQQSINGICQCVNINSLVQAGSCVCPVNSQVVGIVCVCSISGQNMKNGQCVCSTTGAFVDNGVCTCGVNSVNFSNTCSCPSGANLVNGVCKCTNINAYISGNQCVCPIYSSLIGNTCACPSNSQIVNNKCACNLITGQIMNNGACECYTLGAFVNNSVCSCGENAINISNTCTCPINSQLVNNVCTCDKIIGQSIINGTCQCPAGQSVVNETCKQINYEINISDFKCSQELFTQQFDIQSITNQITTSSNFSAGYVFSTATLIQNAFIDISDNVYSTTVYPLFQSQNSFTNLKIQFGTQSLNSGSLLLASSSFSINQMNIISRPGGQLTVNSVQQLNILTQSSSNTNITNLLVNISFVPSSGNITLISYINNVFSIIGYQIIGTYISTGTVAMIGHNVNSATVNVNQVSFKPTAFNVGNGSSYLFGIATTVSTIQINNLAVILGSNSNFLLLGSISTSSSNQYLFGGLVAYVNSNSVLGVNNVILDSYQKLSTSYITYSGVLVGQVLSTTNSIKIQNMCLQQNMTSTTLQFNYFGLIGFNTGNTTIQNVFVGFSIQGAYLHCFGIVGYQNIGYSAIVLNSRASISISSGSGGHFGSIFGYENAQSCSVQNTSVVGGNISSTNYVGGFIGYNNNVAISIMNSTLNQTNISGSAYIGGFIGYCANLNLVNSKIQFVRISGGSSVGIVSGSGTIYFTNSSSSQIYMNGVLRSDCAILSNWNGC</sequence>
<dbReference type="AlphaFoldDB" id="A0AA86QRY4"/>
<evidence type="ECO:0000256" key="1">
    <source>
        <dbReference type="SAM" id="Coils"/>
    </source>
</evidence>
<reference evidence="2" key="1">
    <citation type="submission" date="2023-06" db="EMBL/GenBank/DDBJ databases">
        <authorList>
            <person name="Kurt Z."/>
        </authorList>
    </citation>
    <scope>NUCLEOTIDE SEQUENCE</scope>
</reference>
<evidence type="ECO:0000313" key="2">
    <source>
        <dbReference type="EMBL" id="CAI9958593.1"/>
    </source>
</evidence>
<feature type="coiled-coil region" evidence="1">
    <location>
        <begin position="39"/>
        <end position="66"/>
    </location>
</feature>
<keyword evidence="4" id="KW-1185">Reference proteome</keyword>
<proteinExistence type="predicted"/>
<accession>A0AA86QRY4</accession>
<dbReference type="EMBL" id="CAXDID020000061">
    <property type="protein sequence ID" value="CAL6010509.1"/>
    <property type="molecule type" value="Genomic_DNA"/>
</dbReference>
<reference evidence="3 4" key="2">
    <citation type="submission" date="2024-07" db="EMBL/GenBank/DDBJ databases">
        <authorList>
            <person name="Akdeniz Z."/>
        </authorList>
    </citation>
    <scope>NUCLEOTIDE SEQUENCE [LARGE SCALE GENOMIC DNA]</scope>
</reference>